<dbReference type="EMBL" id="JTDF01018139">
    <property type="protein sequence ID" value="KAF8562671.1"/>
    <property type="molecule type" value="Genomic_DNA"/>
</dbReference>
<reference evidence="2 4" key="1">
    <citation type="submission" date="2019-07" db="EMBL/GenBank/DDBJ databases">
        <title>Annotation for the trematode Paragonimus westermani.</title>
        <authorList>
            <person name="Choi Y.-J."/>
        </authorList>
    </citation>
    <scope>NUCLEOTIDE SEQUENCE [LARGE SCALE GENOMIC DNA]</scope>
    <source>
        <strain evidence="2">180907_Pwestermani</strain>
    </source>
</reference>
<organism evidence="2 4">
    <name type="scientific">Paragonimus westermani</name>
    <dbReference type="NCBI Taxonomy" id="34504"/>
    <lineage>
        <taxon>Eukaryota</taxon>
        <taxon>Metazoa</taxon>
        <taxon>Spiralia</taxon>
        <taxon>Lophotrochozoa</taxon>
        <taxon>Platyhelminthes</taxon>
        <taxon>Trematoda</taxon>
        <taxon>Digenea</taxon>
        <taxon>Plagiorchiida</taxon>
        <taxon>Troglotremata</taxon>
        <taxon>Troglotrematidae</taxon>
        <taxon>Paragonimus</taxon>
    </lineage>
</organism>
<protein>
    <submittedName>
        <fullName evidence="2">Uncharacterized protein</fullName>
    </submittedName>
</protein>
<keyword evidence="4" id="KW-1185">Reference proteome</keyword>
<comment type="caution">
    <text evidence="2">The sequence shown here is derived from an EMBL/GenBank/DDBJ whole genome shotgun (WGS) entry which is preliminary data.</text>
</comment>
<dbReference type="EMBL" id="JTDF01020772">
    <property type="protein sequence ID" value="KAF8562379.1"/>
    <property type="molecule type" value="Genomic_DNA"/>
</dbReference>
<gene>
    <name evidence="3" type="ORF">P879_09562</name>
    <name evidence="2" type="ORF">P879_11873</name>
</gene>
<proteinExistence type="predicted"/>
<evidence type="ECO:0000313" key="3">
    <source>
        <dbReference type="EMBL" id="KAF8562671.1"/>
    </source>
</evidence>
<evidence type="ECO:0000313" key="2">
    <source>
        <dbReference type="EMBL" id="KAF8562379.1"/>
    </source>
</evidence>
<dbReference type="Proteomes" id="UP000699462">
    <property type="component" value="Unassembled WGS sequence"/>
</dbReference>
<accession>A0A8T0D3F0</accession>
<name>A0A8T0D3F0_9TREM</name>
<feature type="region of interest" description="Disordered" evidence="1">
    <location>
        <begin position="67"/>
        <end position="88"/>
    </location>
</feature>
<evidence type="ECO:0000313" key="4">
    <source>
        <dbReference type="Proteomes" id="UP000699462"/>
    </source>
</evidence>
<evidence type="ECO:0000256" key="1">
    <source>
        <dbReference type="SAM" id="MobiDB-lite"/>
    </source>
</evidence>
<sequence length="88" mass="9832">MVTGLEQRLPTDSTMPLTALSPPVASEYVTELLHDIRLAHRLARNVFPGRQRHQQDYCDRIDHEARSQPDASVYLRSPVPPAGVLSVS</sequence>
<dbReference type="AlphaFoldDB" id="A0A8T0D3F0"/>